<evidence type="ECO:0000256" key="2">
    <source>
        <dbReference type="PROSITE-ProRule" id="PRU00169"/>
    </source>
</evidence>
<dbReference type="PRINTS" id="PR01590">
    <property type="entry name" value="HTHFIS"/>
</dbReference>
<dbReference type="InterPro" id="IPR011006">
    <property type="entry name" value="CheY-like_superfamily"/>
</dbReference>
<dbReference type="PROSITE" id="PS50110">
    <property type="entry name" value="RESPONSE_REGULATORY"/>
    <property type="match status" value="1"/>
</dbReference>
<dbReference type="GO" id="GO:0043565">
    <property type="term" value="F:sequence-specific DNA binding"/>
    <property type="evidence" value="ECO:0007669"/>
    <property type="project" value="InterPro"/>
</dbReference>
<dbReference type="EMBL" id="CP001940">
    <property type="protein sequence ID" value="ADH86213.1"/>
    <property type="molecule type" value="Genomic_DNA"/>
</dbReference>
<dbReference type="Gene3D" id="1.10.10.60">
    <property type="entry name" value="Homeodomain-like"/>
    <property type="match status" value="1"/>
</dbReference>
<dbReference type="PANTHER" id="PTHR44591">
    <property type="entry name" value="STRESS RESPONSE REGULATOR PROTEIN 1"/>
    <property type="match status" value="1"/>
</dbReference>
<dbReference type="SMART" id="SM00448">
    <property type="entry name" value="REC"/>
    <property type="match status" value="1"/>
</dbReference>
<dbReference type="InterPro" id="IPR002197">
    <property type="entry name" value="HTH_Fis"/>
</dbReference>
<keyword evidence="5" id="KW-1185">Reference proteome</keyword>
<dbReference type="eggNOG" id="COG4567">
    <property type="taxonomic scope" value="Bacteria"/>
</dbReference>
<dbReference type="AlphaFoldDB" id="D6Z3T8"/>
<dbReference type="RefSeq" id="WP_013163740.1">
    <property type="nucleotide sequence ID" value="NC_014216.1"/>
</dbReference>
<name>D6Z3T8_DESAT</name>
<dbReference type="GO" id="GO:0000160">
    <property type="term" value="P:phosphorelay signal transduction system"/>
    <property type="evidence" value="ECO:0007669"/>
    <property type="project" value="InterPro"/>
</dbReference>
<accession>D6Z3T8</accession>
<protein>
    <submittedName>
        <fullName evidence="4">Two component transcriptional regulator, Fis family</fullName>
    </submittedName>
</protein>
<feature type="modified residue" description="4-aspartylphosphate" evidence="2">
    <location>
        <position position="56"/>
    </location>
</feature>
<evidence type="ECO:0000259" key="3">
    <source>
        <dbReference type="PROSITE" id="PS50110"/>
    </source>
</evidence>
<gene>
    <name evidence="4" type="ordered locus">DaAHT2_1518</name>
</gene>
<dbReference type="InterPro" id="IPR050595">
    <property type="entry name" value="Bact_response_regulator"/>
</dbReference>
<evidence type="ECO:0000313" key="5">
    <source>
        <dbReference type="Proteomes" id="UP000001508"/>
    </source>
</evidence>
<dbReference type="OrthoDB" id="9788090at2"/>
<keyword evidence="1 2" id="KW-0597">Phosphoprotein</keyword>
<dbReference type="InterPro" id="IPR001789">
    <property type="entry name" value="Sig_transdc_resp-reg_receiver"/>
</dbReference>
<reference evidence="5" key="1">
    <citation type="submission" date="2010-02" db="EMBL/GenBank/DDBJ databases">
        <title>Complete sequence of Desulfurivibrio alkaliphilus AHT2.</title>
        <authorList>
            <consortium name="US DOE Joint Genome Institute"/>
            <person name="Pitluck S."/>
            <person name="Chertkov O."/>
            <person name="Detter J.C."/>
            <person name="Han C."/>
            <person name="Tapia R."/>
            <person name="Larimer F."/>
            <person name="Land M."/>
            <person name="Hauser L."/>
            <person name="Kyrpides N."/>
            <person name="Mikhailova N."/>
            <person name="Sorokin D.Y."/>
            <person name="Muyzer G."/>
            <person name="Woyke T."/>
        </authorList>
    </citation>
    <scope>NUCLEOTIDE SEQUENCE [LARGE SCALE GENOMIC DNA]</scope>
    <source>
        <strain evidence="5">DSM 19089 / UNIQEM U267 / AHT2</strain>
    </source>
</reference>
<dbReference type="Pfam" id="PF02954">
    <property type="entry name" value="HTH_8"/>
    <property type="match status" value="1"/>
</dbReference>
<dbReference type="KEGG" id="dak:DaAHT2_1518"/>
<dbReference type="SUPFAM" id="SSF52172">
    <property type="entry name" value="CheY-like"/>
    <property type="match status" value="1"/>
</dbReference>
<organism evidence="4 5">
    <name type="scientific">Desulfurivibrio alkaliphilus (strain DSM 19089 / UNIQEM U267 / AHT2)</name>
    <dbReference type="NCBI Taxonomy" id="589865"/>
    <lineage>
        <taxon>Bacteria</taxon>
        <taxon>Pseudomonadati</taxon>
        <taxon>Thermodesulfobacteriota</taxon>
        <taxon>Desulfobulbia</taxon>
        <taxon>Desulfobulbales</taxon>
        <taxon>Desulfobulbaceae</taxon>
        <taxon>Desulfurivibrio</taxon>
    </lineage>
</organism>
<evidence type="ECO:0000256" key="1">
    <source>
        <dbReference type="ARBA" id="ARBA00022553"/>
    </source>
</evidence>
<dbReference type="STRING" id="589865.DaAHT2_1518"/>
<dbReference type="InterPro" id="IPR009057">
    <property type="entry name" value="Homeodomain-like_sf"/>
</dbReference>
<dbReference type="PANTHER" id="PTHR44591:SF3">
    <property type="entry name" value="RESPONSE REGULATORY DOMAIN-CONTAINING PROTEIN"/>
    <property type="match status" value="1"/>
</dbReference>
<proteinExistence type="predicted"/>
<sequence length="181" mass="19985">MNAKEQSILLVDDEVDFRKRLGKAFARRGYKVYEADGYESALALIRQENPAQAVIDLRMPGKSGLELVAAAARLPEPPAMVVLTGYGSIATATEAIRLGALSYLPKPADVDDIIQAFNHDPQREPEPAAEDFAAPSLARAEWEHINRVLNDCQGNISQAAQRLGLHRRTLQRKLQKYPPKA</sequence>
<dbReference type="InParanoid" id="D6Z3T8"/>
<evidence type="ECO:0000313" key="4">
    <source>
        <dbReference type="EMBL" id="ADH86213.1"/>
    </source>
</evidence>
<feature type="domain" description="Response regulatory" evidence="3">
    <location>
        <begin position="7"/>
        <end position="121"/>
    </location>
</feature>
<dbReference type="Proteomes" id="UP000001508">
    <property type="component" value="Chromosome"/>
</dbReference>
<dbReference type="SUPFAM" id="SSF46689">
    <property type="entry name" value="Homeodomain-like"/>
    <property type="match status" value="1"/>
</dbReference>
<dbReference type="HOGENOM" id="CLU_000445_69_6_7"/>
<dbReference type="Pfam" id="PF00072">
    <property type="entry name" value="Response_reg"/>
    <property type="match status" value="1"/>
</dbReference>
<dbReference type="Gene3D" id="3.40.50.2300">
    <property type="match status" value="1"/>
</dbReference>